<feature type="transmembrane region" description="Helical" evidence="2">
    <location>
        <begin position="25"/>
        <end position="43"/>
    </location>
</feature>
<evidence type="ECO:0000313" key="4">
    <source>
        <dbReference type="Proteomes" id="UP001344906"/>
    </source>
</evidence>
<evidence type="ECO:0000313" key="3">
    <source>
        <dbReference type="EMBL" id="GLV58051.1"/>
    </source>
</evidence>
<gene>
    <name evidence="3" type="ORF">KDH_48850</name>
</gene>
<proteinExistence type="predicted"/>
<organism evidence="3 4">
    <name type="scientific">Dictyobacter halimunensis</name>
    <dbReference type="NCBI Taxonomy" id="3026934"/>
    <lineage>
        <taxon>Bacteria</taxon>
        <taxon>Bacillati</taxon>
        <taxon>Chloroflexota</taxon>
        <taxon>Ktedonobacteria</taxon>
        <taxon>Ktedonobacterales</taxon>
        <taxon>Dictyobacteraceae</taxon>
        <taxon>Dictyobacter</taxon>
    </lineage>
</organism>
<dbReference type="RefSeq" id="WP_338254147.1">
    <property type="nucleotide sequence ID" value="NZ_BSRI01000002.1"/>
</dbReference>
<sequence>MQKVSTRPAISKTQTTGPDKSNNLLYRYGLDLLVVLAMGFLLYKGLFGQSFSDVPGYQCYATVFGGVYPHSDRSHHRNVIM</sequence>
<evidence type="ECO:0000256" key="2">
    <source>
        <dbReference type="SAM" id="Phobius"/>
    </source>
</evidence>
<protein>
    <submittedName>
        <fullName evidence="3">Uncharacterized protein</fullName>
    </submittedName>
</protein>
<dbReference type="Proteomes" id="UP001344906">
    <property type="component" value="Unassembled WGS sequence"/>
</dbReference>
<evidence type="ECO:0000256" key="1">
    <source>
        <dbReference type="SAM" id="MobiDB-lite"/>
    </source>
</evidence>
<feature type="region of interest" description="Disordered" evidence="1">
    <location>
        <begin position="1"/>
        <end position="21"/>
    </location>
</feature>
<keyword evidence="2" id="KW-0472">Membrane</keyword>
<feature type="compositionally biased region" description="Polar residues" evidence="1">
    <location>
        <begin position="11"/>
        <end position="21"/>
    </location>
</feature>
<comment type="caution">
    <text evidence="3">The sequence shown here is derived from an EMBL/GenBank/DDBJ whole genome shotgun (WGS) entry which is preliminary data.</text>
</comment>
<reference evidence="3 4" key="1">
    <citation type="submission" date="2023-02" db="EMBL/GenBank/DDBJ databases">
        <title>Dictyobacter halimunensis sp. nov., a new member of the class Ktedonobacteria from forest soil in a geothermal area.</title>
        <authorList>
            <person name="Rachmania M.K."/>
            <person name="Ningsih F."/>
            <person name="Sakai Y."/>
            <person name="Yabe S."/>
            <person name="Yokota A."/>
            <person name="Sjamsuridzal W."/>
        </authorList>
    </citation>
    <scope>NUCLEOTIDE SEQUENCE [LARGE SCALE GENOMIC DNA]</scope>
    <source>
        <strain evidence="3 4">S3.2.2.5</strain>
    </source>
</reference>
<keyword evidence="4" id="KW-1185">Reference proteome</keyword>
<keyword evidence="2" id="KW-1133">Transmembrane helix</keyword>
<dbReference type="EMBL" id="BSRI01000002">
    <property type="protein sequence ID" value="GLV58051.1"/>
    <property type="molecule type" value="Genomic_DNA"/>
</dbReference>
<keyword evidence="2" id="KW-0812">Transmembrane</keyword>
<name>A0ABQ6FYY9_9CHLR</name>
<accession>A0ABQ6FYY9</accession>